<dbReference type="GO" id="GO:0017056">
    <property type="term" value="F:structural constituent of nuclear pore"/>
    <property type="evidence" value="ECO:0000318"/>
    <property type="project" value="GO_Central"/>
</dbReference>
<keyword evidence="3 9" id="KW-0813">Transport</keyword>
<protein>
    <recommendedName>
        <fullName evidence="9">Nuclear pore complex protein Nup85</fullName>
    </recommendedName>
</protein>
<gene>
    <name evidence="11" type="ORF">THAPSDRAFT_21791</name>
</gene>
<keyword evidence="9" id="KW-0472">Membrane</keyword>
<dbReference type="GO" id="GO:0031965">
    <property type="term" value="C:nuclear membrane"/>
    <property type="evidence" value="ECO:0007669"/>
    <property type="project" value="UniProtKB-UniRule"/>
</dbReference>
<dbReference type="GO" id="GO:0006406">
    <property type="term" value="P:mRNA export from nucleus"/>
    <property type="evidence" value="ECO:0000318"/>
    <property type="project" value="GO_Central"/>
</dbReference>
<evidence type="ECO:0000256" key="3">
    <source>
        <dbReference type="ARBA" id="ARBA00022448"/>
    </source>
</evidence>
<dbReference type="InterPro" id="IPR011502">
    <property type="entry name" value="Nucleoporin_Nup85"/>
</dbReference>
<evidence type="ECO:0000313" key="11">
    <source>
        <dbReference type="EMBL" id="EED93804.1"/>
    </source>
</evidence>
<dbReference type="Pfam" id="PF07575">
    <property type="entry name" value="Nucleopor_Nup85"/>
    <property type="match status" value="1"/>
</dbReference>
<keyword evidence="8 9" id="KW-0539">Nucleus</keyword>
<keyword evidence="4 9" id="KW-0509">mRNA transport</keyword>
<feature type="compositionally biased region" description="Gly residues" evidence="10">
    <location>
        <begin position="1"/>
        <end position="12"/>
    </location>
</feature>
<keyword evidence="6 9" id="KW-0811">Translocation</keyword>
<evidence type="ECO:0000256" key="1">
    <source>
        <dbReference type="ARBA" id="ARBA00004567"/>
    </source>
</evidence>
<reference evidence="11 12" key="1">
    <citation type="journal article" date="2004" name="Science">
        <title>The genome of the diatom Thalassiosira pseudonana: ecology, evolution, and metabolism.</title>
        <authorList>
            <person name="Armbrust E.V."/>
            <person name="Berges J.A."/>
            <person name="Bowler C."/>
            <person name="Green B.R."/>
            <person name="Martinez D."/>
            <person name="Putnam N.H."/>
            <person name="Zhou S."/>
            <person name="Allen A.E."/>
            <person name="Apt K.E."/>
            <person name="Bechner M."/>
            <person name="Brzezinski M.A."/>
            <person name="Chaal B.K."/>
            <person name="Chiovitti A."/>
            <person name="Davis A.K."/>
            <person name="Demarest M.S."/>
            <person name="Detter J.C."/>
            <person name="Glavina T."/>
            <person name="Goodstein D."/>
            <person name="Hadi M.Z."/>
            <person name="Hellsten U."/>
            <person name="Hildebrand M."/>
            <person name="Jenkins B.D."/>
            <person name="Jurka J."/>
            <person name="Kapitonov V.V."/>
            <person name="Kroger N."/>
            <person name="Lau W.W."/>
            <person name="Lane T.W."/>
            <person name="Larimer F.W."/>
            <person name="Lippmeier J.C."/>
            <person name="Lucas S."/>
            <person name="Medina M."/>
            <person name="Montsant A."/>
            <person name="Obornik M."/>
            <person name="Parker M.S."/>
            <person name="Palenik B."/>
            <person name="Pazour G.J."/>
            <person name="Richardson P.M."/>
            <person name="Rynearson T.A."/>
            <person name="Saito M.A."/>
            <person name="Schwartz D.C."/>
            <person name="Thamatrakoln K."/>
            <person name="Valentin K."/>
            <person name="Vardi A."/>
            <person name="Wilkerson F.P."/>
            <person name="Rokhsar D.S."/>
        </authorList>
    </citation>
    <scope>NUCLEOTIDE SEQUENCE [LARGE SCALE GENOMIC DNA]</scope>
    <source>
        <strain evidence="11 12">CCMP1335</strain>
    </source>
</reference>
<dbReference type="EMBL" id="CM000640">
    <property type="protein sequence ID" value="EED93804.1"/>
    <property type="molecule type" value="Genomic_DNA"/>
</dbReference>
<comment type="similarity">
    <text evidence="2 9">Belongs to the nucleoporin Nup85 family.</text>
</comment>
<keyword evidence="12" id="KW-1185">Reference proteome</keyword>
<proteinExistence type="inferred from homology"/>
<dbReference type="KEGG" id="tps:THAPSDRAFT_21791"/>
<accession>B8BY10</accession>
<dbReference type="PaxDb" id="35128-Thaps21791"/>
<dbReference type="GO" id="GO:0006606">
    <property type="term" value="P:protein import into nucleus"/>
    <property type="evidence" value="ECO:0000318"/>
    <property type="project" value="GO_Central"/>
</dbReference>
<evidence type="ECO:0000313" key="12">
    <source>
        <dbReference type="Proteomes" id="UP000001449"/>
    </source>
</evidence>
<dbReference type="OMA" id="HILMARM"/>
<comment type="function">
    <text evidence="9">Functions as a component of the nuclear pore complex (NPC).</text>
</comment>
<evidence type="ECO:0000256" key="8">
    <source>
        <dbReference type="ARBA" id="ARBA00023242"/>
    </source>
</evidence>
<dbReference type="Proteomes" id="UP000001449">
    <property type="component" value="Chromosome 3"/>
</dbReference>
<dbReference type="InParanoid" id="B8BY10"/>
<dbReference type="PANTHER" id="PTHR13373">
    <property type="entry name" value="FROUNT PROTEIN-RELATED"/>
    <property type="match status" value="1"/>
</dbReference>
<comment type="subunit">
    <text evidence="9">Component of the nuclear pore complex (NPC).</text>
</comment>
<feature type="region of interest" description="Disordered" evidence="10">
    <location>
        <begin position="165"/>
        <end position="193"/>
    </location>
</feature>
<evidence type="ECO:0000256" key="4">
    <source>
        <dbReference type="ARBA" id="ARBA00022816"/>
    </source>
</evidence>
<dbReference type="STRING" id="35128.B8BY10"/>
<evidence type="ECO:0000256" key="10">
    <source>
        <dbReference type="SAM" id="MobiDB-lite"/>
    </source>
</evidence>
<evidence type="ECO:0000256" key="5">
    <source>
        <dbReference type="ARBA" id="ARBA00022927"/>
    </source>
</evidence>
<dbReference type="GeneID" id="7451689"/>
<feature type="compositionally biased region" description="Basic and acidic residues" evidence="10">
    <location>
        <begin position="165"/>
        <end position="184"/>
    </location>
</feature>
<evidence type="ECO:0000256" key="9">
    <source>
        <dbReference type="RuleBase" id="RU365073"/>
    </source>
</evidence>
<sequence>MAGFTLGGGTAPTGGFSFGTTTNEPANSSGNMTSTIFGGNGGTTRPSPTDTSNAPKQQMASAIAWDPTGTVALSICPSHKNNNTPSSSNEKEAMNLDVFLSHDGTGCPDEETTCLLEYLDARDEWIASATNGQSISISDRNGAMARLSKDYRAALTRCIEKLEEKNQRDAVKEGEDDEVRMGEKEGDDGTNDNLELLDLTSSLSYLVEIFLLPSASSGGSRFKDPNTTTSKLDGPSGSLTADTVRYLRHHHANSNGLLDNFEVAEMLDSDQPEYYKFPASSTPPDLSGPYEYPYWNLLLHLVRRGDLEMAWHVLSHHSGCRHAEKEAMTDWGEEHSAEFEGFASIRSLLLSAPIPGGRGDGYCDNSGLLDHLDGDELEEEEEKRLAQGPGEQYDEDALGMEVEDINAPMMQGVPRNAYLLWEPAPRQGNRLRTLRYRGELRRCGQWDANAADESLDSLLLPEGYQPRAAQSSFQTWQDIVRQQFPNTGGIGSGDSSLSVLFRRFPQLEQILSTLLGVVHPHINNATCHWSEVLLSELLYSRPEIMPDDIAIRAKVAMSSCGELSGLDEIILSIMKGNAADVVTAMFTSLGGLSGAALPATVLSLLFNLLVEAGAISPVNDTSSSTKTEFLLNAAEAIVSSFSIQQQCDVGVRTAVRLLLPHAPPTRAPTTSNVSESVIGIMYEPRISAMISEVISHRLPDTDAEALTLIKLCEKAIQLGSVRIADACESLVFSRASFHGSNGNTTRQAYWLLRGMEIMSRWLPAECQRTLGFACRRHFDYLCEKSASDCVSLLATNTHIDEEARESREKDASVVLSAASTLLQTVLEDSSMSSVLRSHVEVNLLRCVVDISVADAKYDDVKMAAELVHCLEERTLKDGVVSTLATPSMYLELLQIAVTILDREEEKADEPMEFTKCAFTVHGIHILMARMTQIMSWTGALSSQSAQSSIHIPAIEAELLRSMRLILCKGLVRAFASSKATTQSAKHHSHVPNVISLEDEVDMMLSPSI</sequence>
<dbReference type="HOGENOM" id="CLU_298371_0_0_1"/>
<dbReference type="AlphaFoldDB" id="B8BY10"/>
<dbReference type="GO" id="GO:0031080">
    <property type="term" value="C:nuclear pore outer ring"/>
    <property type="evidence" value="ECO:0000318"/>
    <property type="project" value="GO_Central"/>
</dbReference>
<feature type="region of interest" description="Disordered" evidence="10">
    <location>
        <begin position="1"/>
        <end position="58"/>
    </location>
</feature>
<dbReference type="RefSeq" id="XP_002288368.1">
    <property type="nucleotide sequence ID" value="XM_002288332.1"/>
</dbReference>
<comment type="subcellular location">
    <subcellularLocation>
        <location evidence="1 9">Nucleus</location>
        <location evidence="1 9">Nuclear pore complex</location>
    </subcellularLocation>
</comment>
<dbReference type="PANTHER" id="PTHR13373:SF21">
    <property type="entry name" value="NUCLEAR PORE COMPLEX PROTEIN NUP85"/>
    <property type="match status" value="1"/>
</dbReference>
<reference evidence="11 12" key="2">
    <citation type="journal article" date="2008" name="Nature">
        <title>The Phaeodactylum genome reveals the evolutionary history of diatom genomes.</title>
        <authorList>
            <person name="Bowler C."/>
            <person name="Allen A.E."/>
            <person name="Badger J.H."/>
            <person name="Grimwood J."/>
            <person name="Jabbari K."/>
            <person name="Kuo A."/>
            <person name="Maheswari U."/>
            <person name="Martens C."/>
            <person name="Maumus F."/>
            <person name="Otillar R.P."/>
            <person name="Rayko E."/>
            <person name="Salamov A."/>
            <person name="Vandepoele K."/>
            <person name="Beszteri B."/>
            <person name="Gruber A."/>
            <person name="Heijde M."/>
            <person name="Katinka M."/>
            <person name="Mock T."/>
            <person name="Valentin K."/>
            <person name="Verret F."/>
            <person name="Berges J.A."/>
            <person name="Brownlee C."/>
            <person name="Cadoret J.P."/>
            <person name="Chiovitti A."/>
            <person name="Choi C.J."/>
            <person name="Coesel S."/>
            <person name="De Martino A."/>
            <person name="Detter J.C."/>
            <person name="Durkin C."/>
            <person name="Falciatore A."/>
            <person name="Fournet J."/>
            <person name="Haruta M."/>
            <person name="Huysman M.J."/>
            <person name="Jenkins B.D."/>
            <person name="Jiroutova K."/>
            <person name="Jorgensen R.E."/>
            <person name="Joubert Y."/>
            <person name="Kaplan A."/>
            <person name="Kroger N."/>
            <person name="Kroth P.G."/>
            <person name="La Roche J."/>
            <person name="Lindquist E."/>
            <person name="Lommer M."/>
            <person name="Martin-Jezequel V."/>
            <person name="Lopez P.J."/>
            <person name="Lucas S."/>
            <person name="Mangogna M."/>
            <person name="McGinnis K."/>
            <person name="Medlin L.K."/>
            <person name="Montsant A."/>
            <person name="Oudot-Le Secq M.P."/>
            <person name="Napoli C."/>
            <person name="Obornik M."/>
            <person name="Parker M.S."/>
            <person name="Petit J.L."/>
            <person name="Porcel B.M."/>
            <person name="Poulsen N."/>
            <person name="Robison M."/>
            <person name="Rychlewski L."/>
            <person name="Rynearson T.A."/>
            <person name="Schmutz J."/>
            <person name="Shapiro H."/>
            <person name="Siaut M."/>
            <person name="Stanley M."/>
            <person name="Sussman M.R."/>
            <person name="Taylor A.R."/>
            <person name="Vardi A."/>
            <person name="von Dassow P."/>
            <person name="Vyverman W."/>
            <person name="Willis A."/>
            <person name="Wyrwicz L.S."/>
            <person name="Rokhsar D.S."/>
            <person name="Weissenbach J."/>
            <person name="Armbrust E.V."/>
            <person name="Green B.R."/>
            <person name="Van de Peer Y."/>
            <person name="Grigoriev I.V."/>
        </authorList>
    </citation>
    <scope>NUCLEOTIDE SEQUENCE [LARGE SCALE GENOMIC DNA]</scope>
    <source>
        <strain evidence="11 12">CCMP1335</strain>
    </source>
</reference>
<evidence type="ECO:0000256" key="7">
    <source>
        <dbReference type="ARBA" id="ARBA00023132"/>
    </source>
</evidence>
<keyword evidence="5 9" id="KW-0653">Protein transport</keyword>
<feature type="region of interest" description="Disordered" evidence="10">
    <location>
        <begin position="217"/>
        <end position="236"/>
    </location>
</feature>
<name>B8BY10_THAPS</name>
<feature type="compositionally biased region" description="Polar residues" evidence="10">
    <location>
        <begin position="18"/>
        <end position="58"/>
    </location>
</feature>
<keyword evidence="7 9" id="KW-0906">Nuclear pore complex</keyword>
<evidence type="ECO:0000256" key="6">
    <source>
        <dbReference type="ARBA" id="ARBA00023010"/>
    </source>
</evidence>
<evidence type="ECO:0000256" key="2">
    <source>
        <dbReference type="ARBA" id="ARBA00005573"/>
    </source>
</evidence>
<dbReference type="GO" id="GO:0045893">
    <property type="term" value="P:positive regulation of DNA-templated transcription"/>
    <property type="evidence" value="ECO:0000318"/>
    <property type="project" value="GO_Central"/>
</dbReference>
<organism evidence="11 12">
    <name type="scientific">Thalassiosira pseudonana</name>
    <name type="common">Marine diatom</name>
    <name type="synonym">Cyclotella nana</name>
    <dbReference type="NCBI Taxonomy" id="35128"/>
    <lineage>
        <taxon>Eukaryota</taxon>
        <taxon>Sar</taxon>
        <taxon>Stramenopiles</taxon>
        <taxon>Ochrophyta</taxon>
        <taxon>Bacillariophyta</taxon>
        <taxon>Coscinodiscophyceae</taxon>
        <taxon>Thalassiosirophycidae</taxon>
        <taxon>Thalassiosirales</taxon>
        <taxon>Thalassiosiraceae</taxon>
        <taxon>Thalassiosira</taxon>
    </lineage>
</organism>